<dbReference type="CDD" id="cd04163">
    <property type="entry name" value="Era"/>
    <property type="match status" value="1"/>
</dbReference>
<dbReference type="PANTHER" id="PTHR42698:SF1">
    <property type="entry name" value="GTPASE ERA, MITOCHONDRIAL"/>
    <property type="match status" value="1"/>
</dbReference>
<dbReference type="KEGG" id="sfu:Sfum_0874"/>
<dbReference type="Gene3D" id="3.40.50.300">
    <property type="entry name" value="P-loop containing nucleotide triphosphate hydrolases"/>
    <property type="match status" value="1"/>
</dbReference>
<dbReference type="NCBIfam" id="TIGR00231">
    <property type="entry name" value="small_GTP"/>
    <property type="match status" value="1"/>
</dbReference>
<comment type="function">
    <text evidence="7">An essential GTPase that binds both GDP and GTP, with rapid nucleotide exchange. Plays a role in 16S rRNA processing and 30S ribosomal subunit biogenesis and possibly also in cell cycle regulation and energy metabolism.</text>
</comment>
<dbReference type="GO" id="GO:0003924">
    <property type="term" value="F:GTPase activity"/>
    <property type="evidence" value="ECO:0007669"/>
    <property type="project" value="UniProtKB-UniRule"/>
</dbReference>
<feature type="binding site" evidence="7">
    <location>
        <begin position="65"/>
        <end position="69"/>
    </location>
    <ligand>
        <name>GTP</name>
        <dbReference type="ChEBI" id="CHEBI:37565"/>
    </ligand>
</feature>
<dbReference type="Proteomes" id="UP000001784">
    <property type="component" value="Chromosome"/>
</dbReference>
<dbReference type="InterPro" id="IPR009019">
    <property type="entry name" value="KH_sf_prok-type"/>
</dbReference>
<feature type="region of interest" description="G1" evidence="8">
    <location>
        <begin position="18"/>
        <end position="25"/>
    </location>
</feature>
<proteinExistence type="inferred from homology"/>
<keyword evidence="3 7" id="KW-0690">Ribosome biogenesis</keyword>
<evidence type="ECO:0000256" key="8">
    <source>
        <dbReference type="PROSITE-ProRule" id="PRU01050"/>
    </source>
</evidence>
<keyword evidence="13" id="KW-1185">Reference proteome</keyword>
<dbReference type="InterPro" id="IPR004044">
    <property type="entry name" value="KH_dom_type_2"/>
</dbReference>
<dbReference type="FunCoup" id="A0LGL9">
    <property type="interactions" value="519"/>
</dbReference>
<evidence type="ECO:0000259" key="11">
    <source>
        <dbReference type="PROSITE" id="PS51713"/>
    </source>
</evidence>
<comment type="subcellular location">
    <subcellularLocation>
        <location evidence="7">Cytoplasm</location>
    </subcellularLocation>
    <subcellularLocation>
        <location evidence="7">Cell inner membrane</location>
        <topology evidence="7">Peripheral membrane protein</topology>
    </subcellularLocation>
</comment>
<feature type="domain" description="KH type-2" evidence="10">
    <location>
        <begin position="209"/>
        <end position="287"/>
    </location>
</feature>
<dbReference type="GO" id="GO:0043024">
    <property type="term" value="F:ribosomal small subunit binding"/>
    <property type="evidence" value="ECO:0007669"/>
    <property type="project" value="TreeGrafter"/>
</dbReference>
<feature type="binding site" evidence="7">
    <location>
        <begin position="18"/>
        <end position="25"/>
    </location>
    <ligand>
        <name>GTP</name>
        <dbReference type="ChEBI" id="CHEBI:37565"/>
    </ligand>
</feature>
<dbReference type="GO" id="GO:0005525">
    <property type="term" value="F:GTP binding"/>
    <property type="evidence" value="ECO:0007669"/>
    <property type="project" value="UniProtKB-UniRule"/>
</dbReference>
<dbReference type="AlphaFoldDB" id="A0LGL9"/>
<dbReference type="InterPro" id="IPR015946">
    <property type="entry name" value="KH_dom-like_a/b"/>
</dbReference>
<dbReference type="GO" id="GO:0005886">
    <property type="term" value="C:plasma membrane"/>
    <property type="evidence" value="ECO:0007669"/>
    <property type="project" value="UniProtKB-SubCell"/>
</dbReference>
<keyword evidence="7" id="KW-1003">Cell membrane</keyword>
<comment type="similarity">
    <text evidence="1 7 8 9">Belongs to the TRAFAC class TrmE-Era-EngA-EngB-Septin-like GTPase superfamily. Era GTPase family.</text>
</comment>
<dbReference type="GO" id="GO:0070181">
    <property type="term" value="F:small ribosomal subunit rRNA binding"/>
    <property type="evidence" value="ECO:0007669"/>
    <property type="project" value="UniProtKB-UniRule"/>
</dbReference>
<accession>A0LGL9</accession>
<dbReference type="OrthoDB" id="9805918at2"/>
<dbReference type="Pfam" id="PF01926">
    <property type="entry name" value="MMR_HSR1"/>
    <property type="match status" value="1"/>
</dbReference>
<sequence length="307" mass="34759">MTQETPAVFKSGYVALIGAPNVGKSTLLNRFLREKISITAPKPQTTRNRILGILTEPGFQIVFMDTPGIHRAKDRFNRVLVDTALATLGEADAVCFLIEIPEPDPEINDYILENLGRIDTPVILVINKIDALADKSRLLPLIEKYRGRHSFHAVVPVSALQGEGTDELMTELVALLQEGPQYYPEDHLTDQHERFLVAELIREKVFRLAHQEVPYAVAVSVERFAEIPEKNRIDIEAVVHVERESQKAIVIGKKGQMLKEIGRQAREDIEKLLGCHVYLGIFVRVTKNWRKDPRTLAEFGYHSPDRQ</sequence>
<dbReference type="Pfam" id="PF07650">
    <property type="entry name" value="KH_2"/>
    <property type="match status" value="1"/>
</dbReference>
<evidence type="ECO:0000256" key="6">
    <source>
        <dbReference type="ARBA" id="ARBA00023134"/>
    </source>
</evidence>
<dbReference type="EMBL" id="CP000478">
    <property type="protein sequence ID" value="ABK16571.1"/>
    <property type="molecule type" value="Genomic_DNA"/>
</dbReference>
<keyword evidence="4 7" id="KW-0547">Nucleotide-binding</keyword>
<reference evidence="12 13" key="1">
    <citation type="submission" date="2006-10" db="EMBL/GenBank/DDBJ databases">
        <title>Complete sequence of Syntrophobacter fumaroxidans MPOB.</title>
        <authorList>
            <consortium name="US DOE Joint Genome Institute"/>
            <person name="Copeland A."/>
            <person name="Lucas S."/>
            <person name="Lapidus A."/>
            <person name="Barry K."/>
            <person name="Detter J.C."/>
            <person name="Glavina del Rio T."/>
            <person name="Hammon N."/>
            <person name="Israni S."/>
            <person name="Pitluck S."/>
            <person name="Goltsman E.G."/>
            <person name="Martinez M."/>
            <person name="Schmutz J."/>
            <person name="Larimer F."/>
            <person name="Land M."/>
            <person name="Hauser L."/>
            <person name="Kyrpides N."/>
            <person name="Kim E."/>
            <person name="Boone D.R."/>
            <person name="Brockman F."/>
            <person name="Culley D."/>
            <person name="Ferry J."/>
            <person name="Gunsalus R."/>
            <person name="McInerney M.J."/>
            <person name="Morrison M."/>
            <person name="Plugge C."/>
            <person name="Rohlin L."/>
            <person name="Scholten J."/>
            <person name="Sieber J."/>
            <person name="Stams A.J.M."/>
            <person name="Worm P."/>
            <person name="Henstra A.M."/>
            <person name="Richardson P."/>
        </authorList>
    </citation>
    <scope>NUCLEOTIDE SEQUENCE [LARGE SCALE GENOMIC DNA]</scope>
    <source>
        <strain evidence="13">DSM 10017 / MPOB</strain>
    </source>
</reference>
<evidence type="ECO:0000313" key="12">
    <source>
        <dbReference type="EMBL" id="ABK16571.1"/>
    </source>
</evidence>
<dbReference type="InterPro" id="IPR005225">
    <property type="entry name" value="Small_GTP-bd"/>
</dbReference>
<feature type="domain" description="Era-type G" evidence="11">
    <location>
        <begin position="10"/>
        <end position="178"/>
    </location>
</feature>
<dbReference type="NCBIfam" id="TIGR00436">
    <property type="entry name" value="era"/>
    <property type="match status" value="1"/>
</dbReference>
<dbReference type="GO" id="GO:0005829">
    <property type="term" value="C:cytosol"/>
    <property type="evidence" value="ECO:0007669"/>
    <property type="project" value="TreeGrafter"/>
</dbReference>
<dbReference type="InterPro" id="IPR006073">
    <property type="entry name" value="GTP-bd"/>
</dbReference>
<name>A0LGL9_SYNFM</name>
<feature type="region of interest" description="G2" evidence="8">
    <location>
        <begin position="44"/>
        <end position="48"/>
    </location>
</feature>
<evidence type="ECO:0000256" key="5">
    <source>
        <dbReference type="ARBA" id="ARBA00022884"/>
    </source>
</evidence>
<evidence type="ECO:0000313" key="13">
    <source>
        <dbReference type="Proteomes" id="UP000001784"/>
    </source>
</evidence>
<dbReference type="InterPro" id="IPR027417">
    <property type="entry name" value="P-loop_NTPase"/>
</dbReference>
<dbReference type="FunFam" id="3.30.300.20:FF:000003">
    <property type="entry name" value="GTPase Era"/>
    <property type="match status" value="1"/>
</dbReference>
<feature type="region of interest" description="G3" evidence="8">
    <location>
        <begin position="65"/>
        <end position="68"/>
    </location>
</feature>
<feature type="binding site" evidence="7">
    <location>
        <begin position="127"/>
        <end position="130"/>
    </location>
    <ligand>
        <name>GTP</name>
        <dbReference type="ChEBI" id="CHEBI:37565"/>
    </ligand>
</feature>
<dbReference type="PROSITE" id="PS50823">
    <property type="entry name" value="KH_TYPE_2"/>
    <property type="match status" value="1"/>
</dbReference>
<keyword evidence="5 7" id="KW-0694">RNA-binding</keyword>
<evidence type="ECO:0000256" key="9">
    <source>
        <dbReference type="RuleBase" id="RU003761"/>
    </source>
</evidence>
<evidence type="ECO:0000256" key="2">
    <source>
        <dbReference type="ARBA" id="ARBA00020484"/>
    </source>
</evidence>
<dbReference type="InterPro" id="IPR030388">
    <property type="entry name" value="G_ERA_dom"/>
</dbReference>
<dbReference type="NCBIfam" id="NF000908">
    <property type="entry name" value="PRK00089.1"/>
    <property type="match status" value="1"/>
</dbReference>
<dbReference type="PROSITE" id="PS51713">
    <property type="entry name" value="G_ERA"/>
    <property type="match status" value="1"/>
</dbReference>
<keyword evidence="7" id="KW-0963">Cytoplasm</keyword>
<dbReference type="STRING" id="335543.Sfum_0874"/>
<keyword evidence="7" id="KW-0472">Membrane</keyword>
<evidence type="ECO:0000256" key="7">
    <source>
        <dbReference type="HAMAP-Rule" id="MF_00367"/>
    </source>
</evidence>
<dbReference type="InterPro" id="IPR005662">
    <property type="entry name" value="GTPase_Era-like"/>
</dbReference>
<evidence type="ECO:0000256" key="1">
    <source>
        <dbReference type="ARBA" id="ARBA00007921"/>
    </source>
</evidence>
<keyword evidence="7" id="KW-0997">Cell inner membrane</keyword>
<comment type="subunit">
    <text evidence="7">Monomer.</text>
</comment>
<dbReference type="Gene3D" id="3.30.300.20">
    <property type="match status" value="1"/>
</dbReference>
<feature type="region of interest" description="G5" evidence="8">
    <location>
        <begin position="157"/>
        <end position="159"/>
    </location>
</feature>
<dbReference type="RefSeq" id="WP_011697742.1">
    <property type="nucleotide sequence ID" value="NC_008554.1"/>
</dbReference>
<keyword evidence="7" id="KW-0699">rRNA-binding</keyword>
<dbReference type="InParanoid" id="A0LGL9"/>
<gene>
    <name evidence="7" type="primary">era</name>
    <name evidence="12" type="ordered locus">Sfum_0874</name>
</gene>
<evidence type="ECO:0000259" key="10">
    <source>
        <dbReference type="PROSITE" id="PS50823"/>
    </source>
</evidence>
<keyword evidence="6 7" id="KW-0342">GTP-binding</keyword>
<organism evidence="12 13">
    <name type="scientific">Syntrophobacter fumaroxidans (strain DSM 10017 / MPOB)</name>
    <dbReference type="NCBI Taxonomy" id="335543"/>
    <lineage>
        <taxon>Bacteria</taxon>
        <taxon>Pseudomonadati</taxon>
        <taxon>Thermodesulfobacteriota</taxon>
        <taxon>Syntrophobacteria</taxon>
        <taxon>Syntrophobacterales</taxon>
        <taxon>Syntrophobacteraceae</taxon>
        <taxon>Syntrophobacter</taxon>
    </lineage>
</organism>
<dbReference type="SUPFAM" id="SSF52540">
    <property type="entry name" value="P-loop containing nucleoside triphosphate hydrolases"/>
    <property type="match status" value="1"/>
</dbReference>
<evidence type="ECO:0000256" key="3">
    <source>
        <dbReference type="ARBA" id="ARBA00022517"/>
    </source>
</evidence>
<dbReference type="HOGENOM" id="CLU_038009_1_0_7"/>
<dbReference type="PANTHER" id="PTHR42698">
    <property type="entry name" value="GTPASE ERA"/>
    <property type="match status" value="1"/>
</dbReference>
<feature type="region of interest" description="G4" evidence="8">
    <location>
        <begin position="127"/>
        <end position="130"/>
    </location>
</feature>
<dbReference type="SUPFAM" id="SSF54814">
    <property type="entry name" value="Prokaryotic type KH domain (KH-domain type II)"/>
    <property type="match status" value="1"/>
</dbReference>
<protein>
    <recommendedName>
        <fullName evidence="2 7">GTPase Era</fullName>
    </recommendedName>
</protein>
<dbReference type="GO" id="GO:0000028">
    <property type="term" value="P:ribosomal small subunit assembly"/>
    <property type="evidence" value="ECO:0007669"/>
    <property type="project" value="TreeGrafter"/>
</dbReference>
<dbReference type="PRINTS" id="PR00449">
    <property type="entry name" value="RASTRNSFRMNG"/>
</dbReference>
<dbReference type="CDD" id="cd22534">
    <property type="entry name" value="KH-II_Era"/>
    <property type="match status" value="1"/>
</dbReference>
<dbReference type="eggNOG" id="COG1159">
    <property type="taxonomic scope" value="Bacteria"/>
</dbReference>
<dbReference type="HAMAP" id="MF_00367">
    <property type="entry name" value="GTPase_Era"/>
    <property type="match status" value="1"/>
</dbReference>
<evidence type="ECO:0000256" key="4">
    <source>
        <dbReference type="ARBA" id="ARBA00022741"/>
    </source>
</evidence>